<reference evidence="12 13" key="1">
    <citation type="submission" date="2018-03" db="EMBL/GenBank/DDBJ databases">
        <title>Draft genome sequence of Rohu Carp (Labeo rohita).</title>
        <authorList>
            <person name="Das P."/>
            <person name="Kushwaha B."/>
            <person name="Joshi C.G."/>
            <person name="Kumar D."/>
            <person name="Nagpure N.S."/>
            <person name="Sahoo L."/>
            <person name="Das S.P."/>
            <person name="Bit A."/>
            <person name="Patnaik S."/>
            <person name="Meher P.K."/>
            <person name="Jayasankar P."/>
            <person name="Koringa P.G."/>
            <person name="Patel N.V."/>
            <person name="Hinsu A.T."/>
            <person name="Kumar R."/>
            <person name="Pandey M."/>
            <person name="Agarwal S."/>
            <person name="Srivastava S."/>
            <person name="Singh M."/>
            <person name="Iquebal M.A."/>
            <person name="Jaiswal S."/>
            <person name="Angadi U.B."/>
            <person name="Kumar N."/>
            <person name="Raza M."/>
            <person name="Shah T.M."/>
            <person name="Rai A."/>
            <person name="Jena J.K."/>
        </authorList>
    </citation>
    <scope>NUCLEOTIDE SEQUENCE [LARGE SCALE GENOMIC DNA]</scope>
    <source>
        <strain evidence="12">DASCIFA01</strain>
        <tissue evidence="12">Testis</tissue>
    </source>
</reference>
<evidence type="ECO:0000256" key="9">
    <source>
        <dbReference type="ARBA" id="ARBA00048679"/>
    </source>
</evidence>
<dbReference type="Gene3D" id="1.10.510.10">
    <property type="entry name" value="Transferase(Phosphotransferase) domain 1"/>
    <property type="match status" value="2"/>
</dbReference>
<dbReference type="EC" id="2.7.11.1" evidence="2"/>
<proteinExistence type="inferred from homology"/>
<dbReference type="GO" id="GO:0004674">
    <property type="term" value="F:protein serine/threonine kinase activity"/>
    <property type="evidence" value="ECO:0007669"/>
    <property type="project" value="UniProtKB-KW"/>
</dbReference>
<dbReference type="InterPro" id="IPR008405">
    <property type="entry name" value="ApoL"/>
</dbReference>
<dbReference type="EMBL" id="QBIY01013623">
    <property type="protein sequence ID" value="RXN02214.1"/>
    <property type="molecule type" value="Genomic_DNA"/>
</dbReference>
<dbReference type="GO" id="GO:0042157">
    <property type="term" value="P:lipoprotein metabolic process"/>
    <property type="evidence" value="ECO:0007669"/>
    <property type="project" value="InterPro"/>
</dbReference>
<dbReference type="Proteomes" id="UP000290572">
    <property type="component" value="Unassembled WGS sequence"/>
</dbReference>
<dbReference type="InterPro" id="IPR011009">
    <property type="entry name" value="Kinase-like_dom_sf"/>
</dbReference>
<gene>
    <name evidence="12" type="ORF">ROHU_035898</name>
</gene>
<feature type="compositionally biased region" description="Acidic residues" evidence="10">
    <location>
        <begin position="438"/>
        <end position="481"/>
    </location>
</feature>
<dbReference type="GO" id="GO:0006869">
    <property type="term" value="P:lipid transport"/>
    <property type="evidence" value="ECO:0007669"/>
    <property type="project" value="InterPro"/>
</dbReference>
<evidence type="ECO:0000256" key="6">
    <source>
        <dbReference type="ARBA" id="ARBA00022777"/>
    </source>
</evidence>
<sequence length="1097" mass="123370">MFKSLMKKSTGHSTEVRLARALFSYRITPQSTTGKSPAELLCGHKLKSTLDLIHPDFKSQVQDKQLKQKRHHDQHAKERHLNVGENMYTKNFSSGPTWIPGTVQKRTGPLSYTIALGSGQIVPWHIDHVRTTQVVSLAGIAVGLETSLQDVAELPLPESVSSAMSEDSVGQPTSGTMFHGTYQKKGGPGKCEVVFSLQPSTYAGDRSKVAYVISLLIWESEAECCGQFSLFKEEMLKVFDRSVYGHEASRQLATLRQGRRSAADYAIEFRTLAATSEWNEPALTARFLEGLTGEIKEEILARDLPSSLDQLVELAIRLDKRFELRHRARAPGPDPRPQSSTVTLSEPEPMQLGGLHISAAERQPAEIKEPLPKVLSSSSCSSSEDDTSLSSQKKKSKKKSRREKHRTGRGINDDDKEIQEGPGGRTEAERILYKIVEGDSDLELSDEERDESNIQEDVEEEEEIAGDSDEQTETDTETEREEQERRRTLWTRSDTNYTSHHIRFITGLQIKNNILLMFTPLTPIEEKVVLIVGHSFVKWAERRAEAAWEPNLGLRSTNVQWYGKGGMKWSQILPAVLSTGLRPDVLLIHVGGNDLGLQRSVDLLSSMKEDISALQKITSATVMFSSITERCVWRWGDGRKLNKARKFVDSAMAQFMADTGGVFIDNQEIKHERGELFSYMKKAYNTILHGLFPNASHVTCLAHLLQLVLEVFPDKFEELNRMCALMNHQLSNASDDSDSSDKSGGEPPSFNRVLKEHGYTIKKNLERGDSGREFLVTRKKGDSYVIKEINCRDKKSLHNVQEEFKIWRNLLHAYIVSYLESFEDKEAGVFYIVMEYCEGGDLYERMKTQKEKGIFEEEQILDWMVQICLALQYLHENKVRHRNIQPQNVFLTEHGFVNIEVFGCFEKDSKGLKSDIWSLGCLLHDLCVLDVWPDITCADALSKKENLPHISERYSEELRRLIRQMLSCDPKVRPSAAEILTKPFLTNAVKKNKRVPDTLEERFMKSTENFDEAYKDSEEFLSEWKNITDSLEEVHRKCTIGSLSGSVIGAAGGITAIVGAVLAPFTLGASLIVTGVGIGVSVAGGITGTDETRLFIL</sequence>
<comment type="catalytic activity">
    <reaction evidence="8">
        <text>L-threonyl-[protein] + ATP = O-phospho-L-threonyl-[protein] + ADP + H(+)</text>
        <dbReference type="Rhea" id="RHEA:46608"/>
        <dbReference type="Rhea" id="RHEA-COMP:11060"/>
        <dbReference type="Rhea" id="RHEA-COMP:11605"/>
        <dbReference type="ChEBI" id="CHEBI:15378"/>
        <dbReference type="ChEBI" id="CHEBI:30013"/>
        <dbReference type="ChEBI" id="CHEBI:30616"/>
        <dbReference type="ChEBI" id="CHEBI:61977"/>
        <dbReference type="ChEBI" id="CHEBI:456216"/>
        <dbReference type="EC" id="2.7.11.1"/>
    </reaction>
</comment>
<evidence type="ECO:0000256" key="1">
    <source>
        <dbReference type="ARBA" id="ARBA00010090"/>
    </source>
</evidence>
<feature type="region of interest" description="Disordered" evidence="10">
    <location>
        <begin position="371"/>
        <end position="488"/>
    </location>
</feature>
<evidence type="ECO:0000256" key="8">
    <source>
        <dbReference type="ARBA" id="ARBA00047899"/>
    </source>
</evidence>
<evidence type="ECO:0000256" key="7">
    <source>
        <dbReference type="ARBA" id="ARBA00022840"/>
    </source>
</evidence>
<dbReference type="SUPFAM" id="SSF52266">
    <property type="entry name" value="SGNH hydrolase"/>
    <property type="match status" value="1"/>
</dbReference>
<comment type="similarity">
    <text evidence="1">Belongs to the apolipoprotein L family.</text>
</comment>
<evidence type="ECO:0000256" key="4">
    <source>
        <dbReference type="ARBA" id="ARBA00022679"/>
    </source>
</evidence>
<keyword evidence="3" id="KW-0723">Serine/threonine-protein kinase</keyword>
<keyword evidence="5" id="KW-0547">Nucleotide-binding</keyword>
<protein>
    <recommendedName>
        <fullName evidence="2">non-specific serine/threonine protein kinase</fullName>
        <ecNumber evidence="2">2.7.11.1</ecNumber>
    </recommendedName>
</protein>
<evidence type="ECO:0000259" key="11">
    <source>
        <dbReference type="PROSITE" id="PS50011"/>
    </source>
</evidence>
<dbReference type="PANTHER" id="PTHR44899">
    <property type="entry name" value="CAMK FAMILY PROTEIN KINASE"/>
    <property type="match status" value="1"/>
</dbReference>
<dbReference type="Pfam" id="PF03732">
    <property type="entry name" value="Retrotrans_gag"/>
    <property type="match status" value="1"/>
</dbReference>
<keyword evidence="4" id="KW-0808">Transferase</keyword>
<dbReference type="InterPro" id="IPR051131">
    <property type="entry name" value="NEK_Ser/Thr_kinase_NIMA"/>
</dbReference>
<feature type="region of interest" description="Disordered" evidence="10">
    <location>
        <begin position="732"/>
        <end position="752"/>
    </location>
</feature>
<evidence type="ECO:0000256" key="5">
    <source>
        <dbReference type="ARBA" id="ARBA00022741"/>
    </source>
</evidence>
<evidence type="ECO:0000256" key="3">
    <source>
        <dbReference type="ARBA" id="ARBA00022527"/>
    </source>
</evidence>
<keyword evidence="6 12" id="KW-0418">Kinase</keyword>
<organism evidence="12 13">
    <name type="scientific">Labeo rohita</name>
    <name type="common">Indian major carp</name>
    <name type="synonym">Cyprinus rohita</name>
    <dbReference type="NCBI Taxonomy" id="84645"/>
    <lineage>
        <taxon>Eukaryota</taxon>
        <taxon>Metazoa</taxon>
        <taxon>Chordata</taxon>
        <taxon>Craniata</taxon>
        <taxon>Vertebrata</taxon>
        <taxon>Euteleostomi</taxon>
        <taxon>Actinopterygii</taxon>
        <taxon>Neopterygii</taxon>
        <taxon>Teleostei</taxon>
        <taxon>Ostariophysi</taxon>
        <taxon>Cypriniformes</taxon>
        <taxon>Cyprinidae</taxon>
        <taxon>Labeoninae</taxon>
        <taxon>Labeonini</taxon>
        <taxon>Labeo</taxon>
    </lineage>
</organism>
<name>A0A498L706_LABRO</name>
<dbReference type="PROSITE" id="PS50011">
    <property type="entry name" value="PROTEIN_KINASE_DOM"/>
    <property type="match status" value="1"/>
</dbReference>
<dbReference type="Pfam" id="PF05461">
    <property type="entry name" value="ApoL"/>
    <property type="match status" value="1"/>
</dbReference>
<keyword evidence="13" id="KW-1185">Reference proteome</keyword>
<evidence type="ECO:0000313" key="12">
    <source>
        <dbReference type="EMBL" id="RXN02214.1"/>
    </source>
</evidence>
<accession>A0A498L706</accession>
<dbReference type="Pfam" id="PF00069">
    <property type="entry name" value="Pkinase"/>
    <property type="match status" value="1"/>
</dbReference>
<dbReference type="PANTHER" id="PTHR44899:SF4">
    <property type="entry name" value="SERINE_THREONINE-PROTEIN KINASE NEK1"/>
    <property type="match status" value="1"/>
</dbReference>
<evidence type="ECO:0000256" key="2">
    <source>
        <dbReference type="ARBA" id="ARBA00012513"/>
    </source>
</evidence>
<feature type="domain" description="Protein kinase" evidence="11">
    <location>
        <begin position="759"/>
        <end position="985"/>
    </location>
</feature>
<comment type="caution">
    <text evidence="12">The sequence shown here is derived from an EMBL/GenBank/DDBJ whole genome shotgun (WGS) entry which is preliminary data.</text>
</comment>
<dbReference type="SUPFAM" id="SSF56112">
    <property type="entry name" value="Protein kinase-like (PK-like)"/>
    <property type="match status" value="1"/>
</dbReference>
<dbReference type="GO" id="GO:0008289">
    <property type="term" value="F:lipid binding"/>
    <property type="evidence" value="ECO:0007669"/>
    <property type="project" value="InterPro"/>
</dbReference>
<dbReference type="InterPro" id="IPR036514">
    <property type="entry name" value="SGNH_hydro_sf"/>
</dbReference>
<feature type="compositionally biased region" description="Basic residues" evidence="10">
    <location>
        <begin position="392"/>
        <end position="408"/>
    </location>
</feature>
<evidence type="ECO:0000256" key="10">
    <source>
        <dbReference type="SAM" id="MobiDB-lite"/>
    </source>
</evidence>
<dbReference type="AlphaFoldDB" id="A0A498L706"/>
<dbReference type="Gene3D" id="3.40.50.1110">
    <property type="entry name" value="SGNH hydrolase"/>
    <property type="match status" value="1"/>
</dbReference>
<keyword evidence="7" id="KW-0067">ATP-binding</keyword>
<evidence type="ECO:0000313" key="13">
    <source>
        <dbReference type="Proteomes" id="UP000290572"/>
    </source>
</evidence>
<dbReference type="InterPro" id="IPR000719">
    <property type="entry name" value="Prot_kinase_dom"/>
</dbReference>
<dbReference type="GO" id="GO:0005524">
    <property type="term" value="F:ATP binding"/>
    <property type="evidence" value="ECO:0007669"/>
    <property type="project" value="UniProtKB-KW"/>
</dbReference>
<dbReference type="STRING" id="84645.A0A498L706"/>
<comment type="catalytic activity">
    <reaction evidence="9">
        <text>L-seryl-[protein] + ATP = O-phospho-L-seryl-[protein] + ADP + H(+)</text>
        <dbReference type="Rhea" id="RHEA:17989"/>
        <dbReference type="Rhea" id="RHEA-COMP:9863"/>
        <dbReference type="Rhea" id="RHEA-COMP:11604"/>
        <dbReference type="ChEBI" id="CHEBI:15378"/>
        <dbReference type="ChEBI" id="CHEBI:29999"/>
        <dbReference type="ChEBI" id="CHEBI:30616"/>
        <dbReference type="ChEBI" id="CHEBI:83421"/>
        <dbReference type="ChEBI" id="CHEBI:456216"/>
        <dbReference type="EC" id="2.7.11.1"/>
    </reaction>
</comment>
<dbReference type="InterPro" id="IPR005162">
    <property type="entry name" value="Retrotrans_gag_dom"/>
</dbReference>
<feature type="region of interest" description="Disordered" evidence="10">
    <location>
        <begin position="327"/>
        <end position="348"/>
    </location>
</feature>
<dbReference type="GO" id="GO:0005576">
    <property type="term" value="C:extracellular region"/>
    <property type="evidence" value="ECO:0007669"/>
    <property type="project" value="InterPro"/>
</dbReference>